<evidence type="ECO:0000313" key="3">
    <source>
        <dbReference type="EMBL" id="SHJ31634.1"/>
    </source>
</evidence>
<accession>A0A1M6IB14</accession>
<keyword evidence="4" id="KW-1185">Reference proteome</keyword>
<dbReference type="Gene3D" id="1.10.10.10">
    <property type="entry name" value="Winged helix-like DNA-binding domain superfamily/Winged helix DNA-binding domain"/>
    <property type="match status" value="1"/>
</dbReference>
<dbReference type="OrthoDB" id="9132167at2"/>
<dbReference type="GO" id="GO:0008168">
    <property type="term" value="F:methyltransferase activity"/>
    <property type="evidence" value="ECO:0007669"/>
    <property type="project" value="UniProtKB-KW"/>
</dbReference>
<dbReference type="RefSeq" id="WP_073318278.1">
    <property type="nucleotide sequence ID" value="NZ_FQYP01000007.1"/>
</dbReference>
<dbReference type="InterPro" id="IPR052520">
    <property type="entry name" value="ATL_DNA_repair"/>
</dbReference>
<dbReference type="Proteomes" id="UP000184432">
    <property type="component" value="Unassembled WGS sequence"/>
</dbReference>
<dbReference type="EMBL" id="FQYP01000007">
    <property type="protein sequence ID" value="SHJ31634.1"/>
    <property type="molecule type" value="Genomic_DNA"/>
</dbReference>
<feature type="domain" description="Methylated-DNA-[protein]-cysteine S-methyltransferase DNA binding" evidence="2">
    <location>
        <begin position="15"/>
        <end position="97"/>
    </location>
</feature>
<dbReference type="GO" id="GO:0006281">
    <property type="term" value="P:DNA repair"/>
    <property type="evidence" value="ECO:0007669"/>
    <property type="project" value="InterPro"/>
</dbReference>
<evidence type="ECO:0000313" key="4">
    <source>
        <dbReference type="Proteomes" id="UP000184432"/>
    </source>
</evidence>
<proteinExistence type="predicted"/>
<dbReference type="STRING" id="570521.SAMN04488508_107231"/>
<protein>
    <submittedName>
        <fullName evidence="3">Methylated-DNA-protein-cysteine methyltransferase related protein</fullName>
    </submittedName>
</protein>
<dbReference type="NCBIfam" id="TIGR00589">
    <property type="entry name" value="ogt"/>
    <property type="match status" value="1"/>
</dbReference>
<evidence type="ECO:0000259" key="2">
    <source>
        <dbReference type="Pfam" id="PF01035"/>
    </source>
</evidence>
<name>A0A1M6IB14_9FLAO</name>
<dbReference type="PANTHER" id="PTHR42942">
    <property type="entry name" value="6-O-METHYLGUANINE DNA METHYLTRANSFERASE"/>
    <property type="match status" value="1"/>
</dbReference>
<dbReference type="AlphaFoldDB" id="A0A1M6IB14"/>
<dbReference type="InterPro" id="IPR014048">
    <property type="entry name" value="MethylDNA_cys_MeTrfase_DNA-bd"/>
</dbReference>
<keyword evidence="1" id="KW-0227">DNA damage</keyword>
<organism evidence="3 4">
    <name type="scientific">Aquimarina spongiae</name>
    <dbReference type="NCBI Taxonomy" id="570521"/>
    <lineage>
        <taxon>Bacteria</taxon>
        <taxon>Pseudomonadati</taxon>
        <taxon>Bacteroidota</taxon>
        <taxon>Flavobacteriia</taxon>
        <taxon>Flavobacteriales</taxon>
        <taxon>Flavobacteriaceae</taxon>
        <taxon>Aquimarina</taxon>
    </lineage>
</organism>
<dbReference type="CDD" id="cd06445">
    <property type="entry name" value="ATase"/>
    <property type="match status" value="1"/>
</dbReference>
<evidence type="ECO:0000256" key="1">
    <source>
        <dbReference type="ARBA" id="ARBA00022763"/>
    </source>
</evidence>
<gene>
    <name evidence="3" type="ORF">SAMN04488508_107231</name>
</gene>
<dbReference type="PANTHER" id="PTHR42942:SF1">
    <property type="entry name" value="ALKYLTRANSFERASE-LIKE PROTEIN 1"/>
    <property type="match status" value="1"/>
</dbReference>
<keyword evidence="3" id="KW-0808">Transferase</keyword>
<dbReference type="InterPro" id="IPR036388">
    <property type="entry name" value="WH-like_DNA-bd_sf"/>
</dbReference>
<dbReference type="Pfam" id="PF01035">
    <property type="entry name" value="DNA_binding_1"/>
    <property type="match status" value="1"/>
</dbReference>
<dbReference type="SUPFAM" id="SSF46767">
    <property type="entry name" value="Methylated DNA-protein cysteine methyltransferase, C-terminal domain"/>
    <property type="match status" value="1"/>
</dbReference>
<dbReference type="GO" id="GO:0032259">
    <property type="term" value="P:methylation"/>
    <property type="evidence" value="ECO:0007669"/>
    <property type="project" value="UniProtKB-KW"/>
</dbReference>
<sequence>MGVKEKNNNSESEGNFFERVYEVAKLIPYGRVTSYGAIAKTLGAARSARMVGWAMNACDGKDDVPAHRVVNRKGILTGKHHFQGTNLMQQLLESEGVEVIDNQIQEFDKIFWDPMKEL</sequence>
<keyword evidence="3" id="KW-0489">Methyltransferase</keyword>
<reference evidence="4" key="1">
    <citation type="submission" date="2016-11" db="EMBL/GenBank/DDBJ databases">
        <authorList>
            <person name="Varghese N."/>
            <person name="Submissions S."/>
        </authorList>
    </citation>
    <scope>NUCLEOTIDE SEQUENCE [LARGE SCALE GENOMIC DNA]</scope>
    <source>
        <strain evidence="4">DSM 22623</strain>
    </source>
</reference>
<dbReference type="InterPro" id="IPR036217">
    <property type="entry name" value="MethylDNA_cys_MeTrfase_DNAb"/>
</dbReference>